<dbReference type="AlphaFoldDB" id="A0A382LC04"/>
<proteinExistence type="predicted"/>
<name>A0A382LC04_9ZZZZ</name>
<dbReference type="GO" id="GO:0005829">
    <property type="term" value="C:cytosol"/>
    <property type="evidence" value="ECO:0007669"/>
    <property type="project" value="TreeGrafter"/>
</dbReference>
<keyword evidence="2" id="KW-0548">Nucleotidyltransferase</keyword>
<evidence type="ECO:0000256" key="2">
    <source>
        <dbReference type="ARBA" id="ARBA00022695"/>
    </source>
</evidence>
<feature type="non-terminal residue" evidence="3">
    <location>
        <position position="1"/>
    </location>
</feature>
<reference evidence="3" key="1">
    <citation type="submission" date="2018-05" db="EMBL/GenBank/DDBJ databases">
        <authorList>
            <person name="Lanie J.A."/>
            <person name="Ng W.-L."/>
            <person name="Kazmierczak K.M."/>
            <person name="Andrzejewski T.M."/>
            <person name="Davidsen T.M."/>
            <person name="Wayne K.J."/>
            <person name="Tettelin H."/>
            <person name="Glass J.I."/>
            <person name="Rusch D."/>
            <person name="Podicherti R."/>
            <person name="Tsui H.-C.T."/>
            <person name="Winkler M.E."/>
        </authorList>
    </citation>
    <scope>NUCLEOTIDE SEQUENCE</scope>
</reference>
<dbReference type="Pfam" id="PF02348">
    <property type="entry name" value="CTP_transf_3"/>
    <property type="match status" value="1"/>
</dbReference>
<evidence type="ECO:0000313" key="3">
    <source>
        <dbReference type="EMBL" id="SVC32637.1"/>
    </source>
</evidence>
<dbReference type="SUPFAM" id="SSF53448">
    <property type="entry name" value="Nucleotide-diphospho-sugar transferases"/>
    <property type="match status" value="1"/>
</dbReference>
<dbReference type="Gene3D" id="3.90.550.10">
    <property type="entry name" value="Spore Coat Polysaccharide Biosynthesis Protein SpsA, Chain A"/>
    <property type="match status" value="1"/>
</dbReference>
<organism evidence="3">
    <name type="scientific">marine metagenome</name>
    <dbReference type="NCBI Taxonomy" id="408172"/>
    <lineage>
        <taxon>unclassified sequences</taxon>
        <taxon>metagenomes</taxon>
        <taxon>ecological metagenomes</taxon>
    </lineage>
</organism>
<dbReference type="PANTHER" id="PTHR42866">
    <property type="entry name" value="3-DEOXY-MANNO-OCTULOSONATE CYTIDYLYLTRANSFERASE"/>
    <property type="match status" value="1"/>
</dbReference>
<evidence type="ECO:0008006" key="4">
    <source>
        <dbReference type="Google" id="ProtNLM"/>
    </source>
</evidence>
<gene>
    <name evidence="3" type="ORF">METZ01_LOCUS285491</name>
</gene>
<dbReference type="EMBL" id="UINC01085257">
    <property type="protein sequence ID" value="SVC32637.1"/>
    <property type="molecule type" value="Genomic_DNA"/>
</dbReference>
<keyword evidence="1" id="KW-0808">Transferase</keyword>
<protein>
    <recommendedName>
        <fullName evidence="4">3-deoxy-manno-octulosonate cytidylyltransferase</fullName>
    </recommendedName>
</protein>
<sequence>PMTHPKMINEALQPMIEDEKILVTNLLGQINGNNEFENRNCIKVVCDLQSNALFFSREPIPTRSKSNKVPFGKQVCIIPFRRDFLLEYTQMQPTPLEIVESIDMLRILEHGMKVKLVPTQYDTHAVDTEKDRHHVEKLLANDPVTSLYCDQN</sequence>
<evidence type="ECO:0000256" key="1">
    <source>
        <dbReference type="ARBA" id="ARBA00022679"/>
    </source>
</evidence>
<dbReference type="GO" id="GO:0008690">
    <property type="term" value="F:3-deoxy-manno-octulosonate cytidylyltransferase activity"/>
    <property type="evidence" value="ECO:0007669"/>
    <property type="project" value="TreeGrafter"/>
</dbReference>
<accession>A0A382LC04</accession>
<dbReference type="PANTHER" id="PTHR42866:SF2">
    <property type="entry name" value="3-DEOXY-MANNO-OCTULOSONATE CYTIDYLYLTRANSFERASE, MITOCHONDRIAL"/>
    <property type="match status" value="1"/>
</dbReference>
<dbReference type="InterPro" id="IPR003329">
    <property type="entry name" value="Cytidylyl_trans"/>
</dbReference>
<dbReference type="InterPro" id="IPR029044">
    <property type="entry name" value="Nucleotide-diphossugar_trans"/>
</dbReference>